<dbReference type="RefSeq" id="XP_040785440.1">
    <property type="nucleotide sequence ID" value="XM_040937054.1"/>
</dbReference>
<dbReference type="Proteomes" id="UP000800039">
    <property type="component" value="Unassembled WGS sequence"/>
</dbReference>
<organism evidence="1 2">
    <name type="scientific">Cucurbitaria berberidis CBS 394.84</name>
    <dbReference type="NCBI Taxonomy" id="1168544"/>
    <lineage>
        <taxon>Eukaryota</taxon>
        <taxon>Fungi</taxon>
        <taxon>Dikarya</taxon>
        <taxon>Ascomycota</taxon>
        <taxon>Pezizomycotina</taxon>
        <taxon>Dothideomycetes</taxon>
        <taxon>Pleosporomycetidae</taxon>
        <taxon>Pleosporales</taxon>
        <taxon>Pleosporineae</taxon>
        <taxon>Cucurbitariaceae</taxon>
        <taxon>Cucurbitaria</taxon>
    </lineage>
</organism>
<comment type="caution">
    <text evidence="1">The sequence shown here is derived from an EMBL/GenBank/DDBJ whole genome shotgun (WGS) entry which is preliminary data.</text>
</comment>
<dbReference type="EMBL" id="ML976617">
    <property type="protein sequence ID" value="KAF1842877.1"/>
    <property type="molecule type" value="Genomic_DNA"/>
</dbReference>
<evidence type="ECO:0000313" key="1">
    <source>
        <dbReference type="EMBL" id="KAF1842877.1"/>
    </source>
</evidence>
<name>A0A9P4GCG9_9PLEO</name>
<gene>
    <name evidence="1" type="ORF">K460DRAFT_407258</name>
</gene>
<protein>
    <submittedName>
        <fullName evidence="1">Uncharacterized protein</fullName>
    </submittedName>
</protein>
<reference evidence="1" key="1">
    <citation type="submission" date="2020-01" db="EMBL/GenBank/DDBJ databases">
        <authorList>
            <consortium name="DOE Joint Genome Institute"/>
            <person name="Haridas S."/>
            <person name="Albert R."/>
            <person name="Binder M."/>
            <person name="Bloem J."/>
            <person name="Labutti K."/>
            <person name="Salamov A."/>
            <person name="Andreopoulos B."/>
            <person name="Baker S.E."/>
            <person name="Barry K."/>
            <person name="Bills G."/>
            <person name="Bluhm B.H."/>
            <person name="Cannon C."/>
            <person name="Castanera R."/>
            <person name="Culley D.E."/>
            <person name="Daum C."/>
            <person name="Ezra D."/>
            <person name="Gonzalez J.B."/>
            <person name="Henrissat B."/>
            <person name="Kuo A."/>
            <person name="Liang C."/>
            <person name="Lipzen A."/>
            <person name="Lutzoni F."/>
            <person name="Magnuson J."/>
            <person name="Mondo S."/>
            <person name="Nolan M."/>
            <person name="Ohm R."/>
            <person name="Pangilinan J."/>
            <person name="Park H.-J."/>
            <person name="Ramirez L."/>
            <person name="Alfaro M."/>
            <person name="Sun H."/>
            <person name="Tritt A."/>
            <person name="Yoshinaga Y."/>
            <person name="Zwiers L.-H."/>
            <person name="Turgeon B.G."/>
            <person name="Goodwin S.B."/>
            <person name="Spatafora J.W."/>
            <person name="Crous P.W."/>
            <person name="Grigoriev I.V."/>
        </authorList>
    </citation>
    <scope>NUCLEOTIDE SEQUENCE</scope>
    <source>
        <strain evidence="1">CBS 394.84</strain>
    </source>
</reference>
<dbReference type="OrthoDB" id="10558955at2759"/>
<dbReference type="AlphaFoldDB" id="A0A9P4GCG9"/>
<accession>A0A9P4GCG9</accession>
<sequence>MPTSQSPPPPFRVWKVIFPLPNERDEDHVDWIGWTTSELLFKVCGTFRRWQPIEPPDVFDDWADFHAKKKQLFLELDPETRTKLNQPYSSQFHTRELSSWWVNHKTKKVDRKLEDPESDVQLGLYCAILHTSKKLVRDFVNQGELEHITNPVAAEQHERELDEALKNNEELKKLGVYGVGVVDINNFLRGKPTRDKVQDVKVGAVKDRANPTP</sequence>
<keyword evidence="2" id="KW-1185">Reference proteome</keyword>
<proteinExistence type="predicted"/>
<dbReference type="GeneID" id="63854304"/>
<evidence type="ECO:0000313" key="2">
    <source>
        <dbReference type="Proteomes" id="UP000800039"/>
    </source>
</evidence>